<evidence type="ECO:0000313" key="3">
    <source>
        <dbReference type="Proteomes" id="UP001341840"/>
    </source>
</evidence>
<reference evidence="2 3" key="1">
    <citation type="journal article" date="2023" name="Plants (Basel)">
        <title>Bridging the Gap: Combining Genomics and Transcriptomics Approaches to Understand Stylosanthes scabra, an Orphan Legume from the Brazilian Caatinga.</title>
        <authorList>
            <person name="Ferreira-Neto J.R.C."/>
            <person name="da Silva M.D."/>
            <person name="Binneck E."/>
            <person name="de Melo N.F."/>
            <person name="da Silva R.H."/>
            <person name="de Melo A.L.T.M."/>
            <person name="Pandolfi V."/>
            <person name="Bustamante F.O."/>
            <person name="Brasileiro-Vidal A.C."/>
            <person name="Benko-Iseppon A.M."/>
        </authorList>
    </citation>
    <scope>NUCLEOTIDE SEQUENCE [LARGE SCALE GENOMIC DNA]</scope>
    <source>
        <tissue evidence="2">Leaves</tissue>
    </source>
</reference>
<gene>
    <name evidence="2" type="ORF">PIB30_048308</name>
</gene>
<evidence type="ECO:0000313" key="2">
    <source>
        <dbReference type="EMBL" id="MED6184542.1"/>
    </source>
</evidence>
<name>A0ABU6WH41_9FABA</name>
<feature type="compositionally biased region" description="Basic and acidic residues" evidence="1">
    <location>
        <begin position="94"/>
        <end position="108"/>
    </location>
</feature>
<proteinExistence type="predicted"/>
<feature type="region of interest" description="Disordered" evidence="1">
    <location>
        <begin position="1"/>
        <end position="24"/>
    </location>
</feature>
<keyword evidence="3" id="KW-1185">Reference proteome</keyword>
<dbReference type="Proteomes" id="UP001341840">
    <property type="component" value="Unassembled WGS sequence"/>
</dbReference>
<protein>
    <submittedName>
        <fullName evidence="2">Uncharacterized protein</fullName>
    </submittedName>
</protein>
<comment type="caution">
    <text evidence="2">The sequence shown here is derived from an EMBL/GenBank/DDBJ whole genome shotgun (WGS) entry which is preliminary data.</text>
</comment>
<organism evidence="2 3">
    <name type="scientific">Stylosanthes scabra</name>
    <dbReference type="NCBI Taxonomy" id="79078"/>
    <lineage>
        <taxon>Eukaryota</taxon>
        <taxon>Viridiplantae</taxon>
        <taxon>Streptophyta</taxon>
        <taxon>Embryophyta</taxon>
        <taxon>Tracheophyta</taxon>
        <taxon>Spermatophyta</taxon>
        <taxon>Magnoliopsida</taxon>
        <taxon>eudicotyledons</taxon>
        <taxon>Gunneridae</taxon>
        <taxon>Pentapetalae</taxon>
        <taxon>rosids</taxon>
        <taxon>fabids</taxon>
        <taxon>Fabales</taxon>
        <taxon>Fabaceae</taxon>
        <taxon>Papilionoideae</taxon>
        <taxon>50 kb inversion clade</taxon>
        <taxon>dalbergioids sensu lato</taxon>
        <taxon>Dalbergieae</taxon>
        <taxon>Pterocarpus clade</taxon>
        <taxon>Stylosanthes</taxon>
    </lineage>
</organism>
<evidence type="ECO:0000256" key="1">
    <source>
        <dbReference type="SAM" id="MobiDB-lite"/>
    </source>
</evidence>
<accession>A0ABU6WH41</accession>
<sequence length="122" mass="13338">MAFWESSTNNLAEAQSLPTEGGRTTQHINETKTLNGAVAVRTHPVGFSKAQIKRPRTRLISGGSKRAAQANLGMTNLKNAYDKPKKCITGNNNDRSRSQGEVFIREPTEAQPIKSQSLITKS</sequence>
<dbReference type="EMBL" id="JASCZI010181558">
    <property type="protein sequence ID" value="MED6184542.1"/>
    <property type="molecule type" value="Genomic_DNA"/>
</dbReference>
<feature type="region of interest" description="Disordered" evidence="1">
    <location>
        <begin position="83"/>
        <end position="122"/>
    </location>
</feature>
<feature type="compositionally biased region" description="Polar residues" evidence="1">
    <location>
        <begin position="113"/>
        <end position="122"/>
    </location>
</feature>